<dbReference type="EMBL" id="UGJB01000004">
    <property type="protein sequence ID" value="STQ11114.1"/>
    <property type="molecule type" value="Genomic_DNA"/>
</dbReference>
<protein>
    <submittedName>
        <fullName evidence="1">Nitrilase/cyanide hydratase and apolipoprotein N-acyltransferase</fullName>
    </submittedName>
</protein>
<keyword evidence="1" id="KW-0449">Lipoprotein</keyword>
<name>A0A377LY59_ENTCL</name>
<keyword evidence="1" id="KW-0808">Transferase</keyword>
<dbReference type="Proteomes" id="UP000255106">
    <property type="component" value="Unassembled WGS sequence"/>
</dbReference>
<organism evidence="1 2">
    <name type="scientific">Enterobacter cloacae</name>
    <dbReference type="NCBI Taxonomy" id="550"/>
    <lineage>
        <taxon>Bacteria</taxon>
        <taxon>Pseudomonadati</taxon>
        <taxon>Pseudomonadota</taxon>
        <taxon>Gammaproteobacteria</taxon>
        <taxon>Enterobacterales</taxon>
        <taxon>Enterobacteriaceae</taxon>
        <taxon>Enterobacter</taxon>
        <taxon>Enterobacter cloacae complex</taxon>
    </lineage>
</organism>
<gene>
    <name evidence="1" type="ORF">NCTC10005_03881</name>
</gene>
<keyword evidence="1" id="KW-0012">Acyltransferase</keyword>
<dbReference type="GO" id="GO:0016746">
    <property type="term" value="F:acyltransferase activity"/>
    <property type="evidence" value="ECO:0007669"/>
    <property type="project" value="UniProtKB-KW"/>
</dbReference>
<sequence>MANARGGSALWDEKGQLIVRADKGELLLTGSLGRQGWQGDIIPLG</sequence>
<reference evidence="1 2" key="1">
    <citation type="submission" date="2018-06" db="EMBL/GenBank/DDBJ databases">
        <authorList>
            <consortium name="Pathogen Informatics"/>
            <person name="Doyle S."/>
        </authorList>
    </citation>
    <scope>NUCLEOTIDE SEQUENCE [LARGE SCALE GENOMIC DNA]</scope>
    <source>
        <strain evidence="1 2">NCTC10005</strain>
    </source>
</reference>
<proteinExistence type="predicted"/>
<dbReference type="AlphaFoldDB" id="A0A377LY59"/>
<evidence type="ECO:0000313" key="1">
    <source>
        <dbReference type="EMBL" id="STQ11114.1"/>
    </source>
</evidence>
<accession>A0A377LY59</accession>
<evidence type="ECO:0000313" key="2">
    <source>
        <dbReference type="Proteomes" id="UP000255106"/>
    </source>
</evidence>